<sequence length="126" mass="12951">MSSSWDASLKSLKDKAPAAADATATSSLDERVAAADKEFAASVVPLVLWADGSIIYVSTNSQQGQGLCGKVGDGAFKGFQTGWLAGTYTLVVTATTGQLLNANGLVVYNGIGYAAPAIRGSWQVSF</sequence>
<organism evidence="1 2">
    <name type="scientific">Mycena indigotica</name>
    <dbReference type="NCBI Taxonomy" id="2126181"/>
    <lineage>
        <taxon>Eukaryota</taxon>
        <taxon>Fungi</taxon>
        <taxon>Dikarya</taxon>
        <taxon>Basidiomycota</taxon>
        <taxon>Agaricomycotina</taxon>
        <taxon>Agaricomycetes</taxon>
        <taxon>Agaricomycetidae</taxon>
        <taxon>Agaricales</taxon>
        <taxon>Marasmiineae</taxon>
        <taxon>Mycenaceae</taxon>
        <taxon>Mycena</taxon>
    </lineage>
</organism>
<gene>
    <name evidence="1" type="ORF">MIND_00012600</name>
</gene>
<dbReference type="EMBL" id="JACAZF010000001">
    <property type="protein sequence ID" value="KAF7314985.1"/>
    <property type="molecule type" value="Genomic_DNA"/>
</dbReference>
<keyword evidence="2" id="KW-1185">Reference proteome</keyword>
<accession>A0A8H6TCK2</accession>
<dbReference type="Proteomes" id="UP000636479">
    <property type="component" value="Unassembled WGS sequence"/>
</dbReference>
<protein>
    <submittedName>
        <fullName evidence="1">Uncharacterized protein</fullName>
    </submittedName>
</protein>
<dbReference type="AlphaFoldDB" id="A0A8H6TCK2"/>
<dbReference type="RefSeq" id="XP_037225008.1">
    <property type="nucleotide sequence ID" value="XM_037357098.1"/>
</dbReference>
<name>A0A8H6TCK2_9AGAR</name>
<evidence type="ECO:0000313" key="1">
    <source>
        <dbReference type="EMBL" id="KAF7314985.1"/>
    </source>
</evidence>
<reference evidence="1" key="1">
    <citation type="submission" date="2020-05" db="EMBL/GenBank/DDBJ databases">
        <title>Mycena genomes resolve the evolution of fungal bioluminescence.</title>
        <authorList>
            <person name="Tsai I.J."/>
        </authorList>
    </citation>
    <scope>NUCLEOTIDE SEQUENCE</scope>
    <source>
        <strain evidence="1">171206Taipei</strain>
    </source>
</reference>
<comment type="caution">
    <text evidence="1">The sequence shown here is derived from an EMBL/GenBank/DDBJ whole genome shotgun (WGS) entry which is preliminary data.</text>
</comment>
<dbReference type="GeneID" id="59339614"/>
<proteinExistence type="predicted"/>
<evidence type="ECO:0000313" key="2">
    <source>
        <dbReference type="Proteomes" id="UP000636479"/>
    </source>
</evidence>